<dbReference type="HOGENOM" id="CLU_068411_0_0_7"/>
<feature type="domain" description="CNNM transmembrane" evidence="3">
    <location>
        <begin position="3"/>
        <end position="180"/>
    </location>
</feature>
<feature type="transmembrane region" description="Helical" evidence="2">
    <location>
        <begin position="6"/>
        <end position="31"/>
    </location>
</feature>
<dbReference type="RefSeq" id="WP_015903641.1">
    <property type="nucleotide sequence ID" value="NC_012108.1"/>
</dbReference>
<evidence type="ECO:0000313" key="4">
    <source>
        <dbReference type="EMBL" id="ACN14855.1"/>
    </source>
</evidence>
<dbReference type="PANTHER" id="PTHR12064:SF94">
    <property type="entry name" value="UNEXTENDED PROTEIN"/>
    <property type="match status" value="1"/>
</dbReference>
<dbReference type="GO" id="GO:0016020">
    <property type="term" value="C:membrane"/>
    <property type="evidence" value="ECO:0007669"/>
    <property type="project" value="UniProtKB-UniRule"/>
</dbReference>
<dbReference type="EMBL" id="CP001087">
    <property type="protein sequence ID" value="ACN14855.1"/>
    <property type="molecule type" value="Genomic_DNA"/>
</dbReference>
<name>C0QB56_DESAH</name>
<evidence type="ECO:0000259" key="3">
    <source>
        <dbReference type="PROSITE" id="PS51846"/>
    </source>
</evidence>
<feature type="transmembrane region" description="Helical" evidence="2">
    <location>
        <begin position="62"/>
        <end position="81"/>
    </location>
</feature>
<dbReference type="STRING" id="177437.HRM2_17510"/>
<evidence type="ECO:0000313" key="5">
    <source>
        <dbReference type="Proteomes" id="UP000000442"/>
    </source>
</evidence>
<proteinExistence type="predicted"/>
<sequence>MTESFVSLMTWLGIVFCISQSAMFSGMNLALFSVGRLRLEIEALTGNTQAAKLLKIREDSNFILTTVLWGNVGINVLLTLLSNSVLAGVSAFLFSTMLITFAGEILPQAYFSRNALKMVSLLFPVLRFYQYALYPVTKSSAKFLDWWLGPESIQYFREYNIRELIKMHIEADGADIDRIEGLGALNFLDIDDLLVTQEGEPLDLKSMVELPCENGRLIFPEFKQESSDLFLRQIERSGKKWVVLVDKERLPQLVLDADSFLRHAFFMVSPPDPLCYCHRPIVIHDASTEIGTILNQFKVHSKNPDDNVIEQDIILLWGASKRIITGADILGRLMQGISIKHTATGVKHAATGMEGQH</sequence>
<dbReference type="Proteomes" id="UP000000442">
    <property type="component" value="Chromosome"/>
</dbReference>
<dbReference type="eggNOG" id="COG1253">
    <property type="taxonomic scope" value="Bacteria"/>
</dbReference>
<keyword evidence="1 2" id="KW-0472">Membrane</keyword>
<dbReference type="InterPro" id="IPR045095">
    <property type="entry name" value="ACDP"/>
</dbReference>
<dbReference type="GO" id="GO:0010960">
    <property type="term" value="P:magnesium ion homeostasis"/>
    <property type="evidence" value="ECO:0007669"/>
    <property type="project" value="InterPro"/>
</dbReference>
<dbReference type="OrthoDB" id="5470682at2"/>
<gene>
    <name evidence="4" type="ordered locus">HRM2_17510</name>
</gene>
<dbReference type="Pfam" id="PF01595">
    <property type="entry name" value="CNNM"/>
    <property type="match status" value="1"/>
</dbReference>
<keyword evidence="1 2" id="KW-0812">Transmembrane</keyword>
<dbReference type="PANTHER" id="PTHR12064">
    <property type="entry name" value="METAL TRANSPORTER CNNM"/>
    <property type="match status" value="1"/>
</dbReference>
<dbReference type="PROSITE" id="PS51846">
    <property type="entry name" value="CNNM"/>
    <property type="match status" value="1"/>
</dbReference>
<accession>C0QB56</accession>
<dbReference type="KEGG" id="dat:HRM2_17510"/>
<evidence type="ECO:0000256" key="1">
    <source>
        <dbReference type="PROSITE-ProRule" id="PRU01193"/>
    </source>
</evidence>
<dbReference type="AlphaFoldDB" id="C0QB56"/>
<reference evidence="4 5" key="1">
    <citation type="journal article" date="2009" name="Environ. Microbiol.">
        <title>Genome sequence of Desulfobacterium autotrophicum HRM2, a marine sulfate reducer oxidizing organic carbon completely to carbon dioxide.</title>
        <authorList>
            <person name="Strittmatter A.W."/>
            <person name="Liesegang H."/>
            <person name="Rabus R."/>
            <person name="Decker I."/>
            <person name="Amann J."/>
            <person name="Andres S."/>
            <person name="Henne A."/>
            <person name="Fricke W.F."/>
            <person name="Martinez-Arias R."/>
            <person name="Bartels D."/>
            <person name="Goesmann A."/>
            <person name="Krause L."/>
            <person name="Puehler A."/>
            <person name="Klenk H.P."/>
            <person name="Richter M."/>
            <person name="Schuler M."/>
            <person name="Gloeckner F.O."/>
            <person name="Meyerdierks A."/>
            <person name="Gottschalk G."/>
            <person name="Amann R."/>
        </authorList>
    </citation>
    <scope>NUCLEOTIDE SEQUENCE [LARGE SCALE GENOMIC DNA]</scope>
    <source>
        <strain evidence="5">ATCC 43914 / DSM 3382 / HRM2</strain>
    </source>
</reference>
<evidence type="ECO:0000256" key="2">
    <source>
        <dbReference type="SAM" id="Phobius"/>
    </source>
</evidence>
<protein>
    <submittedName>
        <fullName evidence="4">CBS domain protein (Hemolysins and related protein family)</fullName>
    </submittedName>
</protein>
<dbReference type="InterPro" id="IPR002550">
    <property type="entry name" value="CNNM"/>
</dbReference>
<keyword evidence="5" id="KW-1185">Reference proteome</keyword>
<organism evidence="4 5">
    <name type="scientific">Desulforapulum autotrophicum (strain ATCC 43914 / DSM 3382 / VKM B-1955 / HRM2)</name>
    <name type="common">Desulfobacterium autotrophicum</name>
    <dbReference type="NCBI Taxonomy" id="177437"/>
    <lineage>
        <taxon>Bacteria</taxon>
        <taxon>Pseudomonadati</taxon>
        <taxon>Thermodesulfobacteriota</taxon>
        <taxon>Desulfobacteria</taxon>
        <taxon>Desulfobacterales</taxon>
        <taxon>Desulfobacteraceae</taxon>
        <taxon>Desulforapulum</taxon>
    </lineage>
</organism>
<keyword evidence="1 2" id="KW-1133">Transmembrane helix</keyword>